<gene>
    <name evidence="2" type="ORF">EVOR1521_LOCUS6869</name>
</gene>
<evidence type="ECO:0008006" key="4">
    <source>
        <dbReference type="Google" id="ProtNLM"/>
    </source>
</evidence>
<protein>
    <recommendedName>
        <fullName evidence="4">Roadblock/LAMTOR2 domain-containing protein</fullName>
    </recommendedName>
</protein>
<proteinExistence type="inferred from homology"/>
<dbReference type="GO" id="GO:0032008">
    <property type="term" value="P:positive regulation of TOR signaling"/>
    <property type="evidence" value="ECO:0007669"/>
    <property type="project" value="TreeGrafter"/>
</dbReference>
<dbReference type="InterPro" id="IPR015019">
    <property type="entry name" value="LAMTOR3"/>
</dbReference>
<dbReference type="GO" id="GO:0071986">
    <property type="term" value="C:Ragulator complex"/>
    <property type="evidence" value="ECO:0007669"/>
    <property type="project" value="TreeGrafter"/>
</dbReference>
<evidence type="ECO:0000256" key="1">
    <source>
        <dbReference type="ARBA" id="ARBA00005356"/>
    </source>
</evidence>
<accession>A0AA36HZL3</accession>
<evidence type="ECO:0000313" key="3">
    <source>
        <dbReference type="Proteomes" id="UP001178507"/>
    </source>
</evidence>
<sequence>MALPTIVTVQTALDQFRKQTAGVRCITVTDRDGVVVLRAPESDDNTSSGVLTTIFSLLNVQSEKVKSLGSMNTVLSTFKEAYLLQIGMEVLVISIIADRDANIGAIMALTPSLKELLQPTQHAVKRETELTRG</sequence>
<evidence type="ECO:0000313" key="2">
    <source>
        <dbReference type="EMBL" id="CAJ1378293.1"/>
    </source>
</evidence>
<dbReference type="AlphaFoldDB" id="A0AA36HZL3"/>
<dbReference type="PANTHER" id="PTHR13378:SF1">
    <property type="entry name" value="RAGULATOR COMPLEX PROTEIN LAMTOR3"/>
    <property type="match status" value="1"/>
</dbReference>
<dbReference type="SMART" id="SM01278">
    <property type="entry name" value="MAPKK1_Int"/>
    <property type="match status" value="1"/>
</dbReference>
<comment type="caution">
    <text evidence="2">The sequence shown here is derived from an EMBL/GenBank/DDBJ whole genome shotgun (WGS) entry which is preliminary data.</text>
</comment>
<dbReference type="SUPFAM" id="SSF103196">
    <property type="entry name" value="Roadblock/LC7 domain"/>
    <property type="match status" value="1"/>
</dbReference>
<dbReference type="GO" id="GO:0071230">
    <property type="term" value="P:cellular response to amino acid stimulus"/>
    <property type="evidence" value="ECO:0007669"/>
    <property type="project" value="TreeGrafter"/>
</dbReference>
<dbReference type="Gene3D" id="3.30.450.30">
    <property type="entry name" value="Dynein light chain 2a, cytoplasmic"/>
    <property type="match status" value="1"/>
</dbReference>
<comment type="similarity">
    <text evidence="1">Belongs to the LAMTOR3 family.</text>
</comment>
<dbReference type="EMBL" id="CAUJNA010000528">
    <property type="protein sequence ID" value="CAJ1378293.1"/>
    <property type="molecule type" value="Genomic_DNA"/>
</dbReference>
<organism evidence="2 3">
    <name type="scientific">Effrenium voratum</name>
    <dbReference type="NCBI Taxonomy" id="2562239"/>
    <lineage>
        <taxon>Eukaryota</taxon>
        <taxon>Sar</taxon>
        <taxon>Alveolata</taxon>
        <taxon>Dinophyceae</taxon>
        <taxon>Suessiales</taxon>
        <taxon>Symbiodiniaceae</taxon>
        <taxon>Effrenium</taxon>
    </lineage>
</organism>
<dbReference type="PANTHER" id="PTHR13378">
    <property type="entry name" value="REGULATOR COMPLEX PROTEIN LAMTOR3"/>
    <property type="match status" value="1"/>
</dbReference>
<dbReference type="Proteomes" id="UP001178507">
    <property type="component" value="Unassembled WGS sequence"/>
</dbReference>
<name>A0AA36HZL3_9DINO</name>
<dbReference type="Pfam" id="PF08923">
    <property type="entry name" value="MAPKK1_Int"/>
    <property type="match status" value="1"/>
</dbReference>
<reference evidence="2" key="1">
    <citation type="submission" date="2023-08" db="EMBL/GenBank/DDBJ databases">
        <authorList>
            <person name="Chen Y."/>
            <person name="Shah S."/>
            <person name="Dougan E. K."/>
            <person name="Thang M."/>
            <person name="Chan C."/>
        </authorList>
    </citation>
    <scope>NUCLEOTIDE SEQUENCE</scope>
</reference>
<keyword evidence="3" id="KW-1185">Reference proteome</keyword>